<organism evidence="1 2">
    <name type="scientific">Helianthus annuus</name>
    <name type="common">Common sunflower</name>
    <dbReference type="NCBI Taxonomy" id="4232"/>
    <lineage>
        <taxon>Eukaryota</taxon>
        <taxon>Viridiplantae</taxon>
        <taxon>Streptophyta</taxon>
        <taxon>Embryophyta</taxon>
        <taxon>Tracheophyta</taxon>
        <taxon>Spermatophyta</taxon>
        <taxon>Magnoliopsida</taxon>
        <taxon>eudicotyledons</taxon>
        <taxon>Gunneridae</taxon>
        <taxon>Pentapetalae</taxon>
        <taxon>asterids</taxon>
        <taxon>campanulids</taxon>
        <taxon>Asterales</taxon>
        <taxon>Asteraceae</taxon>
        <taxon>Asteroideae</taxon>
        <taxon>Heliantheae alliance</taxon>
        <taxon>Heliantheae</taxon>
        <taxon>Helianthus</taxon>
    </lineage>
</organism>
<proteinExistence type="predicted"/>
<dbReference type="EMBL" id="MNCJ02000320">
    <property type="protein sequence ID" value="KAF5804199.1"/>
    <property type="molecule type" value="Genomic_DNA"/>
</dbReference>
<evidence type="ECO:0000313" key="2">
    <source>
        <dbReference type="Proteomes" id="UP000215914"/>
    </source>
</evidence>
<sequence>MGLIGLPWSSRVELEGGLRFSGSACSSFMAGNTCGNMRRVGFAIKAGFKHDENKMSRRVVLNLVIGNIGFNSAQMLVFDMKSTHVSPSSLSNEVVKYVVTSFHPSSNYSYFFVPIFFVK</sequence>
<keyword evidence="2" id="KW-1185">Reference proteome</keyword>
<reference evidence="1" key="2">
    <citation type="submission" date="2020-06" db="EMBL/GenBank/DDBJ databases">
        <title>Helianthus annuus Genome sequencing and assembly Release 2.</title>
        <authorList>
            <person name="Gouzy J."/>
            <person name="Langlade N."/>
            <person name="Munos S."/>
        </authorList>
    </citation>
    <scope>NUCLEOTIDE SEQUENCE</scope>
    <source>
        <tissue evidence="1">Leaves</tissue>
    </source>
</reference>
<reference evidence="1" key="1">
    <citation type="journal article" date="2017" name="Nature">
        <title>The sunflower genome provides insights into oil metabolism, flowering and Asterid evolution.</title>
        <authorList>
            <person name="Badouin H."/>
            <person name="Gouzy J."/>
            <person name="Grassa C.J."/>
            <person name="Murat F."/>
            <person name="Staton S.E."/>
            <person name="Cottret L."/>
            <person name="Lelandais-Briere C."/>
            <person name="Owens G.L."/>
            <person name="Carrere S."/>
            <person name="Mayjonade B."/>
            <person name="Legrand L."/>
            <person name="Gill N."/>
            <person name="Kane N.C."/>
            <person name="Bowers J.E."/>
            <person name="Hubner S."/>
            <person name="Bellec A."/>
            <person name="Berard A."/>
            <person name="Berges H."/>
            <person name="Blanchet N."/>
            <person name="Boniface M.C."/>
            <person name="Brunel D."/>
            <person name="Catrice O."/>
            <person name="Chaidir N."/>
            <person name="Claudel C."/>
            <person name="Donnadieu C."/>
            <person name="Faraut T."/>
            <person name="Fievet G."/>
            <person name="Helmstetter N."/>
            <person name="King M."/>
            <person name="Knapp S.J."/>
            <person name="Lai Z."/>
            <person name="Le Paslier M.C."/>
            <person name="Lippi Y."/>
            <person name="Lorenzon L."/>
            <person name="Mandel J.R."/>
            <person name="Marage G."/>
            <person name="Marchand G."/>
            <person name="Marquand E."/>
            <person name="Bret-Mestries E."/>
            <person name="Morien E."/>
            <person name="Nambeesan S."/>
            <person name="Nguyen T."/>
            <person name="Pegot-Espagnet P."/>
            <person name="Pouilly N."/>
            <person name="Raftis F."/>
            <person name="Sallet E."/>
            <person name="Schiex T."/>
            <person name="Thomas J."/>
            <person name="Vandecasteele C."/>
            <person name="Vares D."/>
            <person name="Vear F."/>
            <person name="Vautrin S."/>
            <person name="Crespi M."/>
            <person name="Mangin B."/>
            <person name="Burke J.M."/>
            <person name="Salse J."/>
            <person name="Munos S."/>
            <person name="Vincourt P."/>
            <person name="Rieseberg L.H."/>
            <person name="Langlade N.B."/>
        </authorList>
    </citation>
    <scope>NUCLEOTIDE SEQUENCE</scope>
    <source>
        <tissue evidence="1">Leaves</tissue>
    </source>
</reference>
<gene>
    <name evidence="1" type="ORF">HanXRQr2_Chr05g0194361</name>
</gene>
<evidence type="ECO:0000313" key="1">
    <source>
        <dbReference type="EMBL" id="KAF5804199.1"/>
    </source>
</evidence>
<protein>
    <submittedName>
        <fullName evidence="1">Uncharacterized protein</fullName>
    </submittedName>
</protein>
<name>A0A9K3NL26_HELAN</name>
<comment type="caution">
    <text evidence="1">The sequence shown here is derived from an EMBL/GenBank/DDBJ whole genome shotgun (WGS) entry which is preliminary data.</text>
</comment>
<dbReference type="AlphaFoldDB" id="A0A9K3NL26"/>
<accession>A0A9K3NL26</accession>
<dbReference type="Gramene" id="mRNA:HanXRQr2_Chr05g0194361">
    <property type="protein sequence ID" value="CDS:HanXRQr2_Chr05g0194361.1"/>
    <property type="gene ID" value="HanXRQr2_Chr05g0194361"/>
</dbReference>
<dbReference type="Proteomes" id="UP000215914">
    <property type="component" value="Unassembled WGS sequence"/>
</dbReference>